<proteinExistence type="predicted"/>
<name>A0A7C3IYZ2_UNCW3</name>
<dbReference type="EMBL" id="DSLG01000003">
    <property type="protein sequence ID" value="HEA86868.1"/>
    <property type="molecule type" value="Genomic_DNA"/>
</dbReference>
<dbReference type="Gene3D" id="1.20.1050.140">
    <property type="match status" value="1"/>
</dbReference>
<dbReference type="InterPro" id="IPR004017">
    <property type="entry name" value="Cys_rich_dom"/>
</dbReference>
<keyword evidence="1" id="KW-0560">Oxidoreductase</keyword>
<gene>
    <name evidence="4" type="ORF">ENP62_02510</name>
    <name evidence="3" type="ORF">ENP94_02535</name>
    <name evidence="5" type="ORF">ENS16_01970</name>
</gene>
<dbReference type="EMBL" id="DSKA01000187">
    <property type="protein sequence ID" value="HEE18408.1"/>
    <property type="molecule type" value="Genomic_DNA"/>
</dbReference>
<comment type="caution">
    <text evidence="5">The sequence shown here is derived from an EMBL/GenBank/DDBJ whole genome shotgun (WGS) entry which is preliminary data.</text>
</comment>
<accession>A0A7C3IYZ2</accession>
<protein>
    <submittedName>
        <fullName evidence="5">Disulfide reductase</fullName>
    </submittedName>
</protein>
<dbReference type="PANTHER" id="PTHR42947">
    <property type="entry name" value="COB--COM HETERODISULFIDE REDUCTASE SUBUNIT B 1"/>
    <property type="match status" value="1"/>
</dbReference>
<reference evidence="5" key="1">
    <citation type="journal article" date="2020" name="mSystems">
        <title>Genome- and Community-Level Interaction Insights into Carbon Utilization and Element Cycling Functions of Hydrothermarchaeota in Hydrothermal Sediment.</title>
        <authorList>
            <person name="Zhou Z."/>
            <person name="Liu Y."/>
            <person name="Xu W."/>
            <person name="Pan J."/>
            <person name="Luo Z.H."/>
            <person name="Li M."/>
        </authorList>
    </citation>
    <scope>NUCLEOTIDE SEQUENCE [LARGE SCALE GENOMIC DNA]</scope>
    <source>
        <strain evidence="4">SpSt-236</strain>
        <strain evidence="3">SpSt-265</strain>
        <strain evidence="5">SpSt-465</strain>
    </source>
</reference>
<evidence type="ECO:0000259" key="2">
    <source>
        <dbReference type="Pfam" id="PF02754"/>
    </source>
</evidence>
<evidence type="ECO:0000313" key="3">
    <source>
        <dbReference type="EMBL" id="HEA86868.1"/>
    </source>
</evidence>
<dbReference type="AlphaFoldDB" id="A0A7C3IYZ2"/>
<feature type="domain" description="Cysteine-rich" evidence="2">
    <location>
        <begin position="5"/>
        <end position="85"/>
    </location>
</feature>
<organism evidence="5">
    <name type="scientific">candidate division WOR-3 bacterium</name>
    <dbReference type="NCBI Taxonomy" id="2052148"/>
    <lineage>
        <taxon>Bacteria</taxon>
        <taxon>Bacteria division WOR-3</taxon>
    </lineage>
</organism>
<dbReference type="GO" id="GO:0016491">
    <property type="term" value="F:oxidoreductase activity"/>
    <property type="evidence" value="ECO:0007669"/>
    <property type="project" value="UniProtKB-KW"/>
</dbReference>
<feature type="domain" description="Cysteine-rich" evidence="2">
    <location>
        <begin position="145"/>
        <end position="234"/>
    </location>
</feature>
<evidence type="ECO:0000313" key="4">
    <source>
        <dbReference type="EMBL" id="HEE18408.1"/>
    </source>
</evidence>
<dbReference type="Pfam" id="PF02754">
    <property type="entry name" value="CCG"/>
    <property type="match status" value="2"/>
</dbReference>
<evidence type="ECO:0000313" key="5">
    <source>
        <dbReference type="EMBL" id="HFJ53443.1"/>
    </source>
</evidence>
<dbReference type="InterPro" id="IPR051278">
    <property type="entry name" value="HdrB/HdrD_reductase"/>
</dbReference>
<evidence type="ECO:0000256" key="1">
    <source>
        <dbReference type="ARBA" id="ARBA00023002"/>
    </source>
</evidence>
<dbReference type="PANTHER" id="PTHR42947:SF1">
    <property type="entry name" value="COB--COM HETERODISULFIDE REDUCTASE SUBUNIT B 1"/>
    <property type="match status" value="1"/>
</dbReference>
<sequence length="285" mass="31997">MKYPYYPGCTLYSKARNLDRCGRLAAARAGFELEELPSWNCCGAIYNTNTDDLAAQVGPVRVLAKASQQGRRLVTLCAACYNVLKRANERLHATGFEQDRQRILEFVDEPFEQDVEVVHYLEVLKELGWDAIRQRVVRSLNGLKVASYYGCLMVRPREVLKFDDPENPVVMDELMATLGGEPVRFDFKAECCGGYLVINRRAVADACSLRVVENARTWGAEAIVTTCPLCQYNLESAQLRRGTVLTPVFYFTQILGLALGLEPAELGFEDNKLDPVPFLKEKGLL</sequence>
<dbReference type="EMBL" id="DSTU01000003">
    <property type="protein sequence ID" value="HFJ53443.1"/>
    <property type="molecule type" value="Genomic_DNA"/>
</dbReference>